<organism evidence="18 19">
    <name type="scientific">Gordonia hankookensis</name>
    <dbReference type="NCBI Taxonomy" id="589403"/>
    <lineage>
        <taxon>Bacteria</taxon>
        <taxon>Bacillati</taxon>
        <taxon>Actinomycetota</taxon>
        <taxon>Actinomycetes</taxon>
        <taxon>Mycobacteriales</taxon>
        <taxon>Gordoniaceae</taxon>
        <taxon>Gordonia</taxon>
    </lineage>
</organism>
<dbReference type="RefSeq" id="WP_190265415.1">
    <property type="nucleotide sequence ID" value="NZ_BAABAD010000003.1"/>
</dbReference>
<evidence type="ECO:0000256" key="6">
    <source>
        <dbReference type="ARBA" id="ARBA00022618"/>
    </source>
</evidence>
<dbReference type="Gene3D" id="3.40.50.720">
    <property type="entry name" value="NAD(P)-binding Rossmann-like Domain"/>
    <property type="match status" value="1"/>
</dbReference>
<evidence type="ECO:0000256" key="12">
    <source>
        <dbReference type="ARBA" id="ARBA00023316"/>
    </source>
</evidence>
<evidence type="ECO:0000313" key="18">
    <source>
        <dbReference type="EMBL" id="MBD1318099.1"/>
    </source>
</evidence>
<dbReference type="Gene3D" id="3.90.190.20">
    <property type="entry name" value="Mur ligase, C-terminal domain"/>
    <property type="match status" value="1"/>
</dbReference>
<dbReference type="Pfam" id="PF08245">
    <property type="entry name" value="Mur_ligase_M"/>
    <property type="match status" value="1"/>
</dbReference>
<evidence type="ECO:0000256" key="11">
    <source>
        <dbReference type="ARBA" id="ARBA00023306"/>
    </source>
</evidence>
<dbReference type="Pfam" id="PF02875">
    <property type="entry name" value="Mur_ligase_C"/>
    <property type="match status" value="1"/>
</dbReference>
<proteinExistence type="inferred from homology"/>
<gene>
    <name evidence="14" type="primary">murC</name>
    <name evidence="18" type="ORF">IDF66_00750</name>
</gene>
<dbReference type="InterPro" id="IPR000713">
    <property type="entry name" value="Mur_ligase_N"/>
</dbReference>
<evidence type="ECO:0000313" key="19">
    <source>
        <dbReference type="Proteomes" id="UP000602395"/>
    </source>
</evidence>
<evidence type="ECO:0000256" key="8">
    <source>
        <dbReference type="ARBA" id="ARBA00022840"/>
    </source>
</evidence>
<keyword evidence="8 14" id="KW-0067">ATP-binding</keyword>
<keyword evidence="11 14" id="KW-0131">Cell cycle</keyword>
<dbReference type="EMBL" id="JACWMS010000001">
    <property type="protein sequence ID" value="MBD1318099.1"/>
    <property type="molecule type" value="Genomic_DNA"/>
</dbReference>
<keyword evidence="12 14" id="KW-0961">Cell wall biogenesis/degradation</keyword>
<dbReference type="SUPFAM" id="SSF51984">
    <property type="entry name" value="MurCD N-terminal domain"/>
    <property type="match status" value="1"/>
</dbReference>
<dbReference type="NCBIfam" id="TIGR01082">
    <property type="entry name" value="murC"/>
    <property type="match status" value="1"/>
</dbReference>
<accession>A0ABR7W5I9</accession>
<dbReference type="InterPro" id="IPR036565">
    <property type="entry name" value="Mur-like_cat_sf"/>
</dbReference>
<keyword evidence="6 14" id="KW-0132">Cell division</keyword>
<dbReference type="InterPro" id="IPR013221">
    <property type="entry name" value="Mur_ligase_cen"/>
</dbReference>
<feature type="domain" description="Mur ligase N-terminal catalytic" evidence="15">
    <location>
        <begin position="20"/>
        <end position="122"/>
    </location>
</feature>
<comment type="catalytic activity">
    <reaction evidence="13 14">
        <text>UDP-N-acetyl-alpha-D-muramate + L-alanine + ATP = UDP-N-acetyl-alpha-D-muramoyl-L-alanine + ADP + phosphate + H(+)</text>
        <dbReference type="Rhea" id="RHEA:23372"/>
        <dbReference type="ChEBI" id="CHEBI:15378"/>
        <dbReference type="ChEBI" id="CHEBI:30616"/>
        <dbReference type="ChEBI" id="CHEBI:43474"/>
        <dbReference type="ChEBI" id="CHEBI:57972"/>
        <dbReference type="ChEBI" id="CHEBI:70757"/>
        <dbReference type="ChEBI" id="CHEBI:83898"/>
        <dbReference type="ChEBI" id="CHEBI:456216"/>
        <dbReference type="EC" id="6.3.2.8"/>
    </reaction>
</comment>
<evidence type="ECO:0000259" key="16">
    <source>
        <dbReference type="Pfam" id="PF02875"/>
    </source>
</evidence>
<evidence type="ECO:0000256" key="4">
    <source>
        <dbReference type="ARBA" id="ARBA00022490"/>
    </source>
</evidence>
<evidence type="ECO:0000259" key="17">
    <source>
        <dbReference type="Pfam" id="PF08245"/>
    </source>
</evidence>
<name>A0ABR7W5I9_9ACTN</name>
<evidence type="ECO:0000256" key="14">
    <source>
        <dbReference type="HAMAP-Rule" id="MF_00046"/>
    </source>
</evidence>
<dbReference type="InterPro" id="IPR004101">
    <property type="entry name" value="Mur_ligase_C"/>
</dbReference>
<sequence>MNGDSVTGPIGELPERLRRVHMVGIGGAGMSGLARILLARGGQVSGSDAKNSRGILALRTRGARIQVGHDPSALDQLPGGPSVVVTTHAAIPKTNPELVAARSRGIPVLLRPRILADLMVGYRTLLVAGTHGKTSTTSIAVVALQHCGVDPSFAVGGELNESGTNAHHGSGGIFVAEADESDGSLLEYTPDVVVVTNIEVDHLDHFGTREAYVDVFDEFADRIAPGGSLIVCLDDEGSAALAGRCAQRLVERGVSVFGYGTGRYADLAPAAKHVATLVSWSARGSGGVAQVRFDAPIADPSVERTMLLTVPGEHMALNAIGAVVACVCAGGALAGVIDGVEAFGGVHRRFEFRGRTADVDVFDDYAHHPTEVRAVLTAARLAVESATPDSDASGRVIAVFQPHLFSRTRDFAADFAAALDLADQVIVADVYGAREQPIPGISGASIADRVTRPVIFQPDLSALARTVASVARPGDLVLTLGAGDITMQGPEILEALRDRGANHTVTAVADGVGADGAGATGADGAGAPGSQP</sequence>
<evidence type="ECO:0000256" key="7">
    <source>
        <dbReference type="ARBA" id="ARBA00022741"/>
    </source>
</evidence>
<dbReference type="EC" id="6.3.2.8" evidence="3 14"/>
<feature type="binding site" evidence="14">
    <location>
        <begin position="129"/>
        <end position="135"/>
    </location>
    <ligand>
        <name>ATP</name>
        <dbReference type="ChEBI" id="CHEBI:30616"/>
    </ligand>
</feature>
<feature type="domain" description="Mur ligase central" evidence="17">
    <location>
        <begin position="127"/>
        <end position="325"/>
    </location>
</feature>
<comment type="similarity">
    <text evidence="14">Belongs to the MurCDEF family.</text>
</comment>
<evidence type="ECO:0000256" key="13">
    <source>
        <dbReference type="ARBA" id="ARBA00047833"/>
    </source>
</evidence>
<dbReference type="Gene3D" id="3.40.1190.10">
    <property type="entry name" value="Mur-like, catalytic domain"/>
    <property type="match status" value="1"/>
</dbReference>
<feature type="domain" description="Mur ligase C-terminal" evidence="16">
    <location>
        <begin position="348"/>
        <end position="483"/>
    </location>
</feature>
<keyword evidence="5 14" id="KW-0436">Ligase</keyword>
<dbReference type="SUPFAM" id="SSF53244">
    <property type="entry name" value="MurD-like peptide ligases, peptide-binding domain"/>
    <property type="match status" value="1"/>
</dbReference>
<protein>
    <recommendedName>
        <fullName evidence="3 14">UDP-N-acetylmuramate--L-alanine ligase</fullName>
        <ecNumber evidence="3 14">6.3.2.8</ecNumber>
    </recommendedName>
    <alternativeName>
        <fullName evidence="14">UDP-N-acetylmuramoyl-L-alanine synthetase</fullName>
    </alternativeName>
</protein>
<evidence type="ECO:0000259" key="15">
    <source>
        <dbReference type="Pfam" id="PF01225"/>
    </source>
</evidence>
<keyword evidence="4 14" id="KW-0963">Cytoplasm</keyword>
<keyword evidence="7 14" id="KW-0547">Nucleotide-binding</keyword>
<comment type="subcellular location">
    <subcellularLocation>
        <location evidence="1 14">Cytoplasm</location>
    </subcellularLocation>
</comment>
<evidence type="ECO:0000256" key="10">
    <source>
        <dbReference type="ARBA" id="ARBA00022984"/>
    </source>
</evidence>
<keyword evidence="10 14" id="KW-0573">Peptidoglycan synthesis</keyword>
<keyword evidence="19" id="KW-1185">Reference proteome</keyword>
<evidence type="ECO:0000256" key="3">
    <source>
        <dbReference type="ARBA" id="ARBA00012211"/>
    </source>
</evidence>
<dbReference type="PANTHER" id="PTHR43445">
    <property type="entry name" value="UDP-N-ACETYLMURAMATE--L-ALANINE LIGASE-RELATED"/>
    <property type="match status" value="1"/>
</dbReference>
<dbReference type="InterPro" id="IPR050061">
    <property type="entry name" value="MurCDEF_pg_biosynth"/>
</dbReference>
<reference evidence="18 19" key="1">
    <citation type="submission" date="2020-09" db="EMBL/GenBank/DDBJ databases">
        <title>Novel species in genus Gordonia.</title>
        <authorList>
            <person name="Zhang G."/>
        </authorList>
    </citation>
    <scope>NUCLEOTIDE SEQUENCE [LARGE SCALE GENOMIC DNA]</scope>
    <source>
        <strain evidence="18 19">ON-33</strain>
    </source>
</reference>
<evidence type="ECO:0000256" key="2">
    <source>
        <dbReference type="ARBA" id="ARBA00004752"/>
    </source>
</evidence>
<comment type="pathway">
    <text evidence="2 14">Cell wall biogenesis; peptidoglycan biosynthesis.</text>
</comment>
<dbReference type="GO" id="GO:0008763">
    <property type="term" value="F:UDP-N-acetylmuramate-L-alanine ligase activity"/>
    <property type="evidence" value="ECO:0007669"/>
    <property type="project" value="UniProtKB-EC"/>
</dbReference>
<comment type="function">
    <text evidence="14">Cell wall formation.</text>
</comment>
<dbReference type="Proteomes" id="UP000602395">
    <property type="component" value="Unassembled WGS sequence"/>
</dbReference>
<dbReference type="InterPro" id="IPR036615">
    <property type="entry name" value="Mur_ligase_C_dom_sf"/>
</dbReference>
<dbReference type="PANTHER" id="PTHR43445:SF3">
    <property type="entry name" value="UDP-N-ACETYLMURAMATE--L-ALANINE LIGASE"/>
    <property type="match status" value="1"/>
</dbReference>
<dbReference type="Pfam" id="PF01225">
    <property type="entry name" value="Mur_ligase"/>
    <property type="match status" value="1"/>
</dbReference>
<dbReference type="SUPFAM" id="SSF53623">
    <property type="entry name" value="MurD-like peptide ligases, catalytic domain"/>
    <property type="match status" value="1"/>
</dbReference>
<dbReference type="InterPro" id="IPR005758">
    <property type="entry name" value="UDP-N-AcMur_Ala_ligase_MurC"/>
</dbReference>
<evidence type="ECO:0000256" key="1">
    <source>
        <dbReference type="ARBA" id="ARBA00004496"/>
    </source>
</evidence>
<keyword evidence="9 14" id="KW-0133">Cell shape</keyword>
<comment type="caution">
    <text evidence="18">The sequence shown here is derived from an EMBL/GenBank/DDBJ whole genome shotgun (WGS) entry which is preliminary data.</text>
</comment>
<evidence type="ECO:0000256" key="5">
    <source>
        <dbReference type="ARBA" id="ARBA00022598"/>
    </source>
</evidence>
<evidence type="ECO:0000256" key="9">
    <source>
        <dbReference type="ARBA" id="ARBA00022960"/>
    </source>
</evidence>
<dbReference type="HAMAP" id="MF_00046">
    <property type="entry name" value="MurC"/>
    <property type="match status" value="1"/>
</dbReference>